<evidence type="ECO:0000256" key="3">
    <source>
        <dbReference type="HAMAP-Rule" id="MF_02225"/>
    </source>
</evidence>
<dbReference type="Gene3D" id="3.40.50.10300">
    <property type="entry name" value="CoaB-like"/>
    <property type="match status" value="1"/>
</dbReference>
<dbReference type="GO" id="GO:0046872">
    <property type="term" value="F:metal ion binding"/>
    <property type="evidence" value="ECO:0007669"/>
    <property type="project" value="UniProtKB-KW"/>
</dbReference>
<dbReference type="HAMAP" id="MF_02225">
    <property type="entry name" value="CoaBC"/>
    <property type="match status" value="1"/>
</dbReference>
<keyword evidence="2 3" id="KW-0456">Lyase</keyword>
<dbReference type="EC" id="4.1.1.36" evidence="3"/>
<dbReference type="GO" id="GO:0015937">
    <property type="term" value="P:coenzyme A biosynthetic process"/>
    <property type="evidence" value="ECO:0007669"/>
    <property type="project" value="UniProtKB-UniRule"/>
</dbReference>
<dbReference type="PANTHER" id="PTHR14359:SF6">
    <property type="entry name" value="PHOSPHOPANTOTHENOYLCYSTEINE DECARBOXYLASE"/>
    <property type="match status" value="1"/>
</dbReference>
<comment type="function">
    <text evidence="3">Catalyzes two sequential steps in the biosynthesis of coenzyme A. In the first step cysteine is conjugated to 4'-phosphopantothenate to form 4-phosphopantothenoylcysteine. In the second step the latter compound is decarboxylated to form 4'-phosphopantotheine.</text>
</comment>
<feature type="binding site" evidence="3">
    <location>
        <begin position="314"/>
        <end position="317"/>
    </location>
    <ligand>
        <name>CTP</name>
        <dbReference type="ChEBI" id="CHEBI:37563"/>
    </ligand>
</feature>
<dbReference type="SUPFAM" id="SSF52507">
    <property type="entry name" value="Homo-oligomeric flavin-containing Cys decarboxylases, HFCD"/>
    <property type="match status" value="1"/>
</dbReference>
<protein>
    <recommendedName>
        <fullName evidence="3">Coenzyme A biosynthesis bifunctional protein CoaBC</fullName>
    </recommendedName>
    <alternativeName>
        <fullName evidence="3">DNA/pantothenate metabolism flavoprotein</fullName>
    </alternativeName>
    <alternativeName>
        <fullName evidence="3">Phosphopantothenoylcysteine synthetase/decarboxylase</fullName>
        <shortName evidence="3">PPCS-PPCDC</shortName>
    </alternativeName>
    <domain>
        <recommendedName>
            <fullName evidence="3">Phosphopantothenoylcysteine decarboxylase</fullName>
            <shortName evidence="3">PPC decarboxylase</shortName>
            <shortName evidence="3">PPC-DC</shortName>
            <ecNumber evidence="3">4.1.1.36</ecNumber>
        </recommendedName>
        <alternativeName>
            <fullName evidence="3">CoaC</fullName>
        </alternativeName>
    </domain>
    <domain>
        <recommendedName>
            <fullName evidence="3">Phosphopantothenate--cysteine ligase</fullName>
            <ecNumber evidence="3">6.3.2.5</ecNumber>
        </recommendedName>
        <alternativeName>
            <fullName evidence="3">CoaB</fullName>
        </alternativeName>
        <alternativeName>
            <fullName evidence="3">Phosphopantothenoylcysteine synthetase</fullName>
            <shortName evidence="3">PPC synthetase</shortName>
            <shortName evidence="3">PPC-S</shortName>
        </alternativeName>
    </domain>
</protein>
<evidence type="ECO:0000259" key="6">
    <source>
        <dbReference type="Pfam" id="PF04127"/>
    </source>
</evidence>
<dbReference type="GO" id="GO:0015941">
    <property type="term" value="P:pantothenate catabolic process"/>
    <property type="evidence" value="ECO:0007669"/>
    <property type="project" value="InterPro"/>
</dbReference>
<dbReference type="EMBL" id="FUYA01000015">
    <property type="protein sequence ID" value="SKA83533.1"/>
    <property type="molecule type" value="Genomic_DNA"/>
</dbReference>
<dbReference type="UniPathway" id="UPA00241">
    <property type="reaction ID" value="UER00353"/>
</dbReference>
<dbReference type="AlphaFoldDB" id="A0A1T4X1L1"/>
<dbReference type="GO" id="GO:0004632">
    <property type="term" value="F:phosphopantothenate--cysteine ligase activity"/>
    <property type="evidence" value="ECO:0007669"/>
    <property type="project" value="UniProtKB-UniRule"/>
</dbReference>
<name>A0A1T4X1L1_9BACT</name>
<dbReference type="PANTHER" id="PTHR14359">
    <property type="entry name" value="HOMO-OLIGOMERIC FLAVIN CONTAINING CYS DECARBOXYLASE FAMILY"/>
    <property type="match status" value="1"/>
</dbReference>
<accession>A0A1T4X1L1</accession>
<sequence>MHPHFAFSHFRGKRVHLGLSGSVAVYKSVELLRAILKSGMNAGATLTGGAQRFITPLTFEALGALPVFSSMDNTDEGIFGHLEPGQDADAFCVAPATANILAKAAHGIADDMLSCQLLAADCPIILAPAMNPRMWNAPATQENWAKLKSRANVTGIEPCGGLMACGDTGKGRFPAIEEIYLHILRALSPQDMAGQNVLVTLGPTREAFDAVRFWTNPSSGTMGASVALAAWLRGADVTAICGPVHGIYLPSSINRVDVSSAQQMYDAVHEHWASMDIGCLTAAVADFCPEPYGDQKFKKTGKSAGLDLHFNCTPDILRSLGEAKASHQRLIGFAAETADVQQYAEGKLKRKNLDLIVGNDISRADSGFGSATNAVVMCGASGKVERHDAQPKPDIAWRIWDWMLDL</sequence>
<feature type="binding site" evidence="3">
    <location>
        <position position="351"/>
    </location>
    <ligand>
        <name>CTP</name>
        <dbReference type="ChEBI" id="CHEBI:37563"/>
    </ligand>
</feature>
<dbReference type="Pfam" id="PF02441">
    <property type="entry name" value="Flavoprotein"/>
    <property type="match status" value="1"/>
</dbReference>
<comment type="function">
    <text evidence="4">Catalyzes two steps in the biosynthesis of coenzyme A. In the first step cysteine is conjugated to 4'-phosphopantothenate to form 4-phosphopantothenoylcysteine, in the latter compound is decarboxylated to form 4'-phosphopantotheine.</text>
</comment>
<comment type="catalytic activity">
    <reaction evidence="3 4">
        <text>(R)-4'-phosphopantothenate + L-cysteine + CTP = N-[(R)-4-phosphopantothenoyl]-L-cysteine + CMP + diphosphate + H(+)</text>
        <dbReference type="Rhea" id="RHEA:19397"/>
        <dbReference type="ChEBI" id="CHEBI:10986"/>
        <dbReference type="ChEBI" id="CHEBI:15378"/>
        <dbReference type="ChEBI" id="CHEBI:33019"/>
        <dbReference type="ChEBI" id="CHEBI:35235"/>
        <dbReference type="ChEBI" id="CHEBI:37563"/>
        <dbReference type="ChEBI" id="CHEBI:59458"/>
        <dbReference type="ChEBI" id="CHEBI:60377"/>
        <dbReference type="EC" id="6.3.2.5"/>
    </reaction>
</comment>
<organism evidence="7 8">
    <name type="scientific">Desulfobaculum bizertense DSM 18034</name>
    <dbReference type="NCBI Taxonomy" id="1121442"/>
    <lineage>
        <taxon>Bacteria</taxon>
        <taxon>Pseudomonadati</taxon>
        <taxon>Thermodesulfobacteriota</taxon>
        <taxon>Desulfovibrionia</taxon>
        <taxon>Desulfovibrionales</taxon>
        <taxon>Desulfovibrionaceae</taxon>
        <taxon>Desulfobaculum</taxon>
    </lineage>
</organism>
<comment type="pathway">
    <text evidence="3 4">Cofactor biosynthesis; coenzyme A biosynthesis; CoA from (R)-pantothenate: step 3/5.</text>
</comment>
<evidence type="ECO:0000313" key="8">
    <source>
        <dbReference type="Proteomes" id="UP000189733"/>
    </source>
</evidence>
<dbReference type="OrthoDB" id="9802554at2"/>
<evidence type="ECO:0000313" key="7">
    <source>
        <dbReference type="EMBL" id="SKA83533.1"/>
    </source>
</evidence>
<feature type="binding site" evidence="3">
    <location>
        <position position="286"/>
    </location>
    <ligand>
        <name>CTP</name>
        <dbReference type="ChEBI" id="CHEBI:37563"/>
    </ligand>
</feature>
<dbReference type="EC" id="6.3.2.5" evidence="3"/>
<keyword evidence="3 4" id="KW-0436">Ligase</keyword>
<gene>
    <name evidence="3" type="primary">coaBC</name>
    <name evidence="7" type="ORF">SAMN02745702_02899</name>
</gene>
<dbReference type="SUPFAM" id="SSF102645">
    <property type="entry name" value="CoaB-like"/>
    <property type="match status" value="1"/>
</dbReference>
<evidence type="ECO:0000256" key="2">
    <source>
        <dbReference type="ARBA" id="ARBA00023239"/>
    </source>
</evidence>
<dbReference type="GO" id="GO:0004633">
    <property type="term" value="F:phosphopantothenoylcysteine decarboxylase activity"/>
    <property type="evidence" value="ECO:0007669"/>
    <property type="project" value="UniProtKB-UniRule"/>
</dbReference>
<keyword evidence="3" id="KW-0479">Metal-binding</keyword>
<dbReference type="Proteomes" id="UP000189733">
    <property type="component" value="Unassembled WGS sequence"/>
</dbReference>
<proteinExistence type="inferred from homology"/>
<dbReference type="GO" id="GO:0071513">
    <property type="term" value="C:phosphopantothenoylcysteine decarboxylase complex"/>
    <property type="evidence" value="ECO:0007669"/>
    <property type="project" value="TreeGrafter"/>
</dbReference>
<dbReference type="Pfam" id="PF04127">
    <property type="entry name" value="DFP"/>
    <property type="match status" value="1"/>
</dbReference>
<keyword evidence="8" id="KW-1185">Reference proteome</keyword>
<keyword evidence="3 4" id="KW-0288">FMN</keyword>
<dbReference type="Gene3D" id="3.40.50.1950">
    <property type="entry name" value="Flavin prenyltransferase-like"/>
    <property type="match status" value="1"/>
</dbReference>
<comment type="catalytic activity">
    <reaction evidence="3 4">
        <text>N-[(R)-4-phosphopantothenoyl]-L-cysteine + H(+) = (R)-4'-phosphopantetheine + CO2</text>
        <dbReference type="Rhea" id="RHEA:16793"/>
        <dbReference type="ChEBI" id="CHEBI:15378"/>
        <dbReference type="ChEBI" id="CHEBI:16526"/>
        <dbReference type="ChEBI" id="CHEBI:59458"/>
        <dbReference type="ChEBI" id="CHEBI:61723"/>
        <dbReference type="EC" id="4.1.1.36"/>
    </reaction>
</comment>
<evidence type="ECO:0000259" key="5">
    <source>
        <dbReference type="Pfam" id="PF02441"/>
    </source>
</evidence>
<keyword evidence="3" id="KW-0460">Magnesium</keyword>
<comment type="caution">
    <text evidence="3">Lacks conserved residue(s) required for the propagation of feature annotation.</text>
</comment>
<keyword evidence="1 3" id="KW-0210">Decarboxylase</keyword>
<feature type="binding site" evidence="3">
    <location>
        <position position="296"/>
    </location>
    <ligand>
        <name>CTP</name>
        <dbReference type="ChEBI" id="CHEBI:37563"/>
    </ligand>
</feature>
<keyword evidence="3" id="KW-0511">Multifunctional enzyme</keyword>
<reference evidence="7 8" key="1">
    <citation type="submission" date="2017-02" db="EMBL/GenBank/DDBJ databases">
        <authorList>
            <person name="Peterson S.W."/>
        </authorList>
    </citation>
    <scope>NUCLEOTIDE SEQUENCE [LARGE SCALE GENOMIC DNA]</scope>
    <source>
        <strain evidence="7 8">DSM 18034</strain>
    </source>
</reference>
<evidence type="ECO:0000256" key="4">
    <source>
        <dbReference type="RuleBase" id="RU364078"/>
    </source>
</evidence>
<feature type="region of interest" description="Phosphopantothenoylcysteine decarboxylase" evidence="3">
    <location>
        <begin position="1"/>
        <end position="196"/>
    </location>
</feature>
<comment type="cofactor">
    <cofactor evidence="3">
        <name>FMN</name>
        <dbReference type="ChEBI" id="CHEBI:58210"/>
    </cofactor>
    <text evidence="3">Binds 1 FMN per subunit.</text>
</comment>
<dbReference type="InterPro" id="IPR007085">
    <property type="entry name" value="DNA/pantothenate-metab_flavo_C"/>
</dbReference>
<dbReference type="InterPro" id="IPR003382">
    <property type="entry name" value="Flavoprotein"/>
</dbReference>
<comment type="similarity">
    <text evidence="3 4">In the N-terminal section; belongs to the HFCD (homo-oligomeric flavin containing Cys decarboxylase) superfamily.</text>
</comment>
<comment type="similarity">
    <text evidence="3 4">In the C-terminal section; belongs to the PPC synthetase family.</text>
</comment>
<keyword evidence="3 4" id="KW-0285">Flavoprotein</keyword>
<feature type="binding site" evidence="3">
    <location>
        <position position="333"/>
    </location>
    <ligand>
        <name>CTP</name>
        <dbReference type="ChEBI" id="CHEBI:37563"/>
    </ligand>
</feature>
<comment type="cofactor">
    <cofactor evidence="3">
        <name>Mg(2+)</name>
        <dbReference type="ChEBI" id="CHEBI:18420"/>
    </cofactor>
</comment>
<dbReference type="GO" id="GO:0010181">
    <property type="term" value="F:FMN binding"/>
    <property type="evidence" value="ECO:0007669"/>
    <property type="project" value="UniProtKB-UniRule"/>
</dbReference>
<evidence type="ECO:0000256" key="1">
    <source>
        <dbReference type="ARBA" id="ARBA00022793"/>
    </source>
</evidence>
<dbReference type="STRING" id="1121442.SAMN02745702_02899"/>
<feature type="domain" description="DNA/pantothenate metabolism flavoprotein C-terminal" evidence="6">
    <location>
        <begin position="192"/>
        <end position="404"/>
    </location>
</feature>
<dbReference type="InterPro" id="IPR005252">
    <property type="entry name" value="CoaBC"/>
</dbReference>
<feature type="active site" description="Proton donor" evidence="3">
    <location>
        <position position="165"/>
    </location>
</feature>
<feature type="domain" description="Flavoprotein" evidence="5">
    <location>
        <begin position="13"/>
        <end position="186"/>
    </location>
</feature>
<dbReference type="NCBIfam" id="TIGR00521">
    <property type="entry name" value="coaBC_dfp"/>
    <property type="match status" value="1"/>
</dbReference>
<dbReference type="InterPro" id="IPR036551">
    <property type="entry name" value="Flavin_trans-like"/>
</dbReference>
<dbReference type="InterPro" id="IPR035929">
    <property type="entry name" value="CoaB-like_sf"/>
</dbReference>
<feature type="region of interest" description="Phosphopantothenate--cysteine ligase" evidence="3">
    <location>
        <begin position="197"/>
        <end position="406"/>
    </location>
</feature>
<feature type="binding site" evidence="3">
    <location>
        <position position="347"/>
    </location>
    <ligand>
        <name>CTP</name>
        <dbReference type="ChEBI" id="CHEBI:37563"/>
    </ligand>
</feature>
<dbReference type="RefSeq" id="WP_078686162.1">
    <property type="nucleotide sequence ID" value="NZ_FUYA01000015.1"/>
</dbReference>
<comment type="pathway">
    <text evidence="3 4">Cofactor biosynthesis; coenzyme A biosynthesis; CoA from (R)-pantothenate: step 2/5.</text>
</comment>